<dbReference type="AlphaFoldDB" id="A0A0K0XA98"/>
<name>A0A0K0XA98_MYCGD</name>
<dbReference type="EMBL" id="CP012150">
    <property type="protein sequence ID" value="AKS34301.1"/>
    <property type="molecule type" value="Genomic_DNA"/>
</dbReference>
<dbReference type="PANTHER" id="PTHR40260">
    <property type="entry name" value="BLR8190 PROTEIN"/>
    <property type="match status" value="1"/>
</dbReference>
<dbReference type="NCBIfam" id="TIGR02118">
    <property type="entry name" value="EthD family reductase"/>
    <property type="match status" value="1"/>
</dbReference>
<dbReference type="RefSeq" id="WP_049746753.1">
    <property type="nucleotide sequence ID" value="NZ_CP012150.1"/>
</dbReference>
<feature type="domain" description="EthD" evidence="1">
    <location>
        <begin position="12"/>
        <end position="88"/>
    </location>
</feature>
<evidence type="ECO:0000313" key="3">
    <source>
        <dbReference type="Proteomes" id="UP000062255"/>
    </source>
</evidence>
<evidence type="ECO:0000259" key="1">
    <source>
        <dbReference type="Pfam" id="PF07110"/>
    </source>
</evidence>
<dbReference type="InterPro" id="IPR011008">
    <property type="entry name" value="Dimeric_a/b-barrel"/>
</dbReference>
<reference evidence="2 3" key="1">
    <citation type="submission" date="2015-07" db="EMBL/GenBank/DDBJ databases">
        <title>Complete genome sequence of Mycobacterium goodii X7B, a facultative thermophilic biodesulfurizing bacterium.</title>
        <authorList>
            <person name="Yu B."/>
            <person name="Li F."/>
            <person name="Xu P."/>
        </authorList>
    </citation>
    <scope>NUCLEOTIDE SEQUENCE [LARGE SCALE GENOMIC DNA]</scope>
    <source>
        <strain evidence="2 3">X7B</strain>
    </source>
</reference>
<dbReference type="SUPFAM" id="SSF54909">
    <property type="entry name" value="Dimeric alpha+beta barrel"/>
    <property type="match status" value="1"/>
</dbReference>
<sequence>MTKLVVLYGNPTHPTEFDDYFIKTHLPLVERMPRVRGVDHGHVRSLDGSAPPYFLSVQVVFDSLDDLEAATASAEGQAAAADVANFATGGATIFVQDASPKGTTR</sequence>
<dbReference type="OrthoDB" id="5294870at2"/>
<dbReference type="Pfam" id="PF07110">
    <property type="entry name" value="EthD"/>
    <property type="match status" value="1"/>
</dbReference>
<dbReference type="STRING" id="134601.AFA91_23085"/>
<protein>
    <submittedName>
        <fullName evidence="2">Ethyl tert-butyl ether degradation protein EthD</fullName>
    </submittedName>
</protein>
<organism evidence="2 3">
    <name type="scientific">Mycolicibacterium goodii</name>
    <name type="common">Mycobacterium goodii</name>
    <dbReference type="NCBI Taxonomy" id="134601"/>
    <lineage>
        <taxon>Bacteria</taxon>
        <taxon>Bacillati</taxon>
        <taxon>Actinomycetota</taxon>
        <taxon>Actinomycetes</taxon>
        <taxon>Mycobacteriales</taxon>
        <taxon>Mycobacteriaceae</taxon>
        <taxon>Mycolicibacterium</taxon>
    </lineage>
</organism>
<proteinExistence type="predicted"/>
<dbReference type="PANTHER" id="PTHR40260:SF2">
    <property type="entry name" value="BLR8190 PROTEIN"/>
    <property type="match status" value="1"/>
</dbReference>
<dbReference type="GO" id="GO:0016491">
    <property type="term" value="F:oxidoreductase activity"/>
    <property type="evidence" value="ECO:0007669"/>
    <property type="project" value="InterPro"/>
</dbReference>
<dbReference type="InterPro" id="IPR009799">
    <property type="entry name" value="EthD_dom"/>
</dbReference>
<dbReference type="Gene3D" id="3.30.70.100">
    <property type="match status" value="1"/>
</dbReference>
<dbReference type="Proteomes" id="UP000062255">
    <property type="component" value="Chromosome"/>
</dbReference>
<accession>A0A0K0XA98</accession>
<gene>
    <name evidence="2" type="ORF">AFA91_23085</name>
</gene>
<dbReference type="PATRIC" id="fig|134601.6.peg.4765"/>
<dbReference type="KEGG" id="mgo:AFA91_23085"/>
<evidence type="ECO:0000313" key="2">
    <source>
        <dbReference type="EMBL" id="AKS34301.1"/>
    </source>
</evidence>